<dbReference type="GO" id="GO:0004806">
    <property type="term" value="F:triacylglycerol lipase activity"/>
    <property type="evidence" value="ECO:0007669"/>
    <property type="project" value="TreeGrafter"/>
</dbReference>
<dbReference type="GO" id="GO:0004771">
    <property type="term" value="F:sterol ester esterase activity"/>
    <property type="evidence" value="ECO:0007669"/>
    <property type="project" value="TreeGrafter"/>
</dbReference>
<dbReference type="EMBL" id="KZ994009">
    <property type="protein sequence ID" value="RKO94101.1"/>
    <property type="molecule type" value="Genomic_DNA"/>
</dbReference>
<keyword evidence="4" id="KW-1185">Reference proteome</keyword>
<protein>
    <submittedName>
        <fullName evidence="3">Alpha/Beta hydrolase protein</fullName>
    </submittedName>
</protein>
<dbReference type="SUPFAM" id="SSF53474">
    <property type="entry name" value="alpha/beta-Hydrolases"/>
    <property type="match status" value="1"/>
</dbReference>
<name>A0A4P9WM11_9FUNG</name>
<dbReference type="AlphaFoldDB" id="A0A4P9WM11"/>
<dbReference type="OrthoDB" id="5570009at2759"/>
<evidence type="ECO:0000259" key="2">
    <source>
        <dbReference type="Pfam" id="PF07859"/>
    </source>
</evidence>
<feature type="domain" description="Alpha/beta hydrolase fold-3" evidence="2">
    <location>
        <begin position="450"/>
        <end position="530"/>
    </location>
</feature>
<keyword evidence="3" id="KW-0378">Hydrolase</keyword>
<reference evidence="4" key="1">
    <citation type="journal article" date="2018" name="Nat. Microbiol.">
        <title>Leveraging single-cell genomics to expand the fungal tree of life.</title>
        <authorList>
            <person name="Ahrendt S.R."/>
            <person name="Quandt C.A."/>
            <person name="Ciobanu D."/>
            <person name="Clum A."/>
            <person name="Salamov A."/>
            <person name="Andreopoulos B."/>
            <person name="Cheng J.F."/>
            <person name="Woyke T."/>
            <person name="Pelin A."/>
            <person name="Henrissat B."/>
            <person name="Reynolds N.K."/>
            <person name="Benny G.L."/>
            <person name="Smith M.E."/>
            <person name="James T.Y."/>
            <person name="Grigoriev I.V."/>
        </authorList>
    </citation>
    <scope>NUCLEOTIDE SEQUENCE [LARGE SCALE GENOMIC DNA]</scope>
</reference>
<dbReference type="Gene3D" id="3.40.50.1820">
    <property type="entry name" value="alpha/beta hydrolase"/>
    <property type="match status" value="2"/>
</dbReference>
<feature type="region of interest" description="Disordered" evidence="1">
    <location>
        <begin position="557"/>
        <end position="587"/>
    </location>
</feature>
<proteinExistence type="predicted"/>
<dbReference type="InterPro" id="IPR029058">
    <property type="entry name" value="AB_hydrolase_fold"/>
</dbReference>
<feature type="compositionally biased region" description="Low complexity" evidence="1">
    <location>
        <begin position="577"/>
        <end position="587"/>
    </location>
</feature>
<gene>
    <name evidence="3" type="ORF">BDK51DRAFT_18848</name>
</gene>
<dbReference type="Proteomes" id="UP000269721">
    <property type="component" value="Unassembled WGS sequence"/>
</dbReference>
<dbReference type="Pfam" id="PF07859">
    <property type="entry name" value="Abhydrolase_3"/>
    <property type="match status" value="2"/>
</dbReference>
<feature type="domain" description="Alpha/beta hydrolase fold-3" evidence="2">
    <location>
        <begin position="225"/>
        <end position="348"/>
    </location>
</feature>
<dbReference type="GO" id="GO:0019433">
    <property type="term" value="P:triglyceride catabolic process"/>
    <property type="evidence" value="ECO:0007669"/>
    <property type="project" value="TreeGrafter"/>
</dbReference>
<accession>A0A4P9WM11</accession>
<dbReference type="PANTHER" id="PTHR23025">
    <property type="entry name" value="TRIACYLGLYCEROL LIPASE"/>
    <property type="match status" value="1"/>
</dbReference>
<dbReference type="GO" id="GO:0005829">
    <property type="term" value="C:cytosol"/>
    <property type="evidence" value="ECO:0007669"/>
    <property type="project" value="TreeGrafter"/>
</dbReference>
<organism evidence="3 4">
    <name type="scientific">Blyttiomyces helicus</name>
    <dbReference type="NCBI Taxonomy" id="388810"/>
    <lineage>
        <taxon>Eukaryota</taxon>
        <taxon>Fungi</taxon>
        <taxon>Fungi incertae sedis</taxon>
        <taxon>Chytridiomycota</taxon>
        <taxon>Chytridiomycota incertae sedis</taxon>
        <taxon>Chytridiomycetes</taxon>
        <taxon>Chytridiomycetes incertae sedis</taxon>
        <taxon>Blyttiomyces</taxon>
    </lineage>
</organism>
<sequence>MIDHALGRPSANQRRLEVLVSSFLAFLVLRHKSGPEPRFKILGVIDRLLGHLPAWKIVFGTLVAKWVASNFFLLTYMNGNPAAIPLYTRNYYRATWILTALDAGFLTAQDIKPKFLRDFLSMVFFTFYLLTPEAADEKVRRYRSLATTDMLRLSWEKNLNPYLRLSTFPDRWFLSIREDTSIPRPSPPSATSFPEEVPLPSINARLYFSGTREELRNARELIFQIPGGGFITQSPKCHDDYVSNWARMTKTPIIAIDYGKAPERPYPWAIEECYDAWRSVVESNGKVIGMQGWEKEDGSANPPLKICMVGDSAGGNIAVGVIMRCIETHEKVVPLPAGLVLIYPALSFDIACWMPSEQRDLMRGNSFRNLASTATLAPPQPPHVAKKDIKDVSPLAQAEAPRRIDVLKGEVDRRQSWYRRLWARVRGLEVTEREQQKIVIDSRLSMTSRMSFYTDRIIQLEMMRAMALLYLRNSPKPPDLINDYYLSPMVAPDDILALFPKTFFLVGEKDPFVDDTVVFAGRLRANKEKARKEWERTMQRARRVSLSHPISPISGDGGITIEVPSTTDTATRPRGLSTSSTTSTQSTAAETAALLPHHLFSHPPEEMVRVKILEGISHGFFQMLSILPEAKQATRLTSDWFLEMLGSPSDDAAVVRDEVLTDFMIDEIRRRDGAPMSPTATGAGTYYMAHSAPVLPPAKHILVEEAALDEVKERHILERRRHELEAILYGQ</sequence>
<dbReference type="InterPro" id="IPR013094">
    <property type="entry name" value="AB_hydrolase_3"/>
</dbReference>
<dbReference type="PANTHER" id="PTHR23025:SF3">
    <property type="entry name" value="HORMONE-SENSITIVE LIPASE"/>
    <property type="match status" value="1"/>
</dbReference>
<evidence type="ECO:0000313" key="3">
    <source>
        <dbReference type="EMBL" id="RKO94101.1"/>
    </source>
</evidence>
<evidence type="ECO:0000256" key="1">
    <source>
        <dbReference type="SAM" id="MobiDB-lite"/>
    </source>
</evidence>
<evidence type="ECO:0000313" key="4">
    <source>
        <dbReference type="Proteomes" id="UP000269721"/>
    </source>
</evidence>